<dbReference type="Pfam" id="PF01632">
    <property type="entry name" value="Ribosomal_L35p"/>
    <property type="match status" value="1"/>
</dbReference>
<dbReference type="NCBIfam" id="TIGR00001">
    <property type="entry name" value="rpmI_bact"/>
    <property type="match status" value="1"/>
</dbReference>
<keyword evidence="2" id="KW-0689">Ribosomal protein</keyword>
<dbReference type="InterPro" id="IPR021137">
    <property type="entry name" value="Ribosomal_bL35-like"/>
</dbReference>
<reference evidence="4" key="1">
    <citation type="journal article" date="2014" name="Front. Microbiol.">
        <title>High frequency of phylogenetically diverse reductive dehalogenase-homologous genes in deep subseafloor sedimentary metagenomes.</title>
        <authorList>
            <person name="Kawai M."/>
            <person name="Futagami T."/>
            <person name="Toyoda A."/>
            <person name="Takaki Y."/>
            <person name="Nishi S."/>
            <person name="Hori S."/>
            <person name="Arai W."/>
            <person name="Tsubouchi T."/>
            <person name="Morono Y."/>
            <person name="Uchiyama I."/>
            <person name="Ito T."/>
            <person name="Fujiyama A."/>
            <person name="Inagaki F."/>
            <person name="Takami H."/>
        </authorList>
    </citation>
    <scope>NUCLEOTIDE SEQUENCE</scope>
    <source>
        <strain evidence="4">Expedition CK06-06</strain>
    </source>
</reference>
<dbReference type="Gene3D" id="4.10.410.60">
    <property type="match status" value="1"/>
</dbReference>
<proteinExistence type="inferred from homology"/>
<dbReference type="GO" id="GO:0015934">
    <property type="term" value="C:large ribosomal subunit"/>
    <property type="evidence" value="ECO:0007669"/>
    <property type="project" value="TreeGrafter"/>
</dbReference>
<dbReference type="PANTHER" id="PTHR33343">
    <property type="entry name" value="54S RIBOSOMAL PROTEIN BL35M"/>
    <property type="match status" value="1"/>
</dbReference>
<dbReference type="EMBL" id="BARS01021003">
    <property type="protein sequence ID" value="GAG13195.1"/>
    <property type="molecule type" value="Genomic_DNA"/>
</dbReference>
<organism evidence="4">
    <name type="scientific">marine sediment metagenome</name>
    <dbReference type="NCBI Taxonomy" id="412755"/>
    <lineage>
        <taxon>unclassified sequences</taxon>
        <taxon>metagenomes</taxon>
        <taxon>ecological metagenomes</taxon>
    </lineage>
</organism>
<keyword evidence="3" id="KW-0687">Ribonucleoprotein</keyword>
<evidence type="ECO:0000313" key="4">
    <source>
        <dbReference type="EMBL" id="GAG13195.1"/>
    </source>
</evidence>
<dbReference type="AlphaFoldDB" id="X0V514"/>
<protein>
    <recommendedName>
        <fullName evidence="5">50S ribosomal protein L35</fullName>
    </recommendedName>
</protein>
<dbReference type="PRINTS" id="PR00064">
    <property type="entry name" value="RIBOSOMALL35"/>
</dbReference>
<accession>X0V514</accession>
<comment type="similarity">
    <text evidence="1">Belongs to the bacterial ribosomal protein bL35 family.</text>
</comment>
<evidence type="ECO:0008006" key="5">
    <source>
        <dbReference type="Google" id="ProtNLM"/>
    </source>
</evidence>
<gene>
    <name evidence="4" type="ORF">S01H1_33802</name>
</gene>
<evidence type="ECO:0000256" key="2">
    <source>
        <dbReference type="ARBA" id="ARBA00022980"/>
    </source>
</evidence>
<evidence type="ECO:0000256" key="1">
    <source>
        <dbReference type="ARBA" id="ARBA00006598"/>
    </source>
</evidence>
<dbReference type="GO" id="GO:0003735">
    <property type="term" value="F:structural constituent of ribosome"/>
    <property type="evidence" value="ECO:0007669"/>
    <property type="project" value="InterPro"/>
</dbReference>
<dbReference type="PANTHER" id="PTHR33343:SF1">
    <property type="entry name" value="LARGE RIBOSOMAL SUBUNIT PROTEIN BL35M"/>
    <property type="match status" value="1"/>
</dbReference>
<dbReference type="InterPro" id="IPR037229">
    <property type="entry name" value="Ribosomal_bL35_sf"/>
</dbReference>
<dbReference type="HAMAP" id="MF_00514">
    <property type="entry name" value="Ribosomal_bL35"/>
    <property type="match status" value="1"/>
</dbReference>
<dbReference type="InterPro" id="IPR001706">
    <property type="entry name" value="Ribosomal_bL35"/>
</dbReference>
<comment type="caution">
    <text evidence="4">The sequence shown here is derived from an EMBL/GenBank/DDBJ whole genome shotgun (WGS) entry which is preliminary data.</text>
</comment>
<sequence>MPKLKTHKGAKSRFHITGSGKIMRVKGGKSHLRRKKSARTKRLYDETIPVQPQDRARIKRLLPYGVK</sequence>
<dbReference type="SUPFAM" id="SSF143034">
    <property type="entry name" value="L35p-like"/>
    <property type="match status" value="1"/>
</dbReference>
<name>X0V514_9ZZZZ</name>
<dbReference type="GO" id="GO:0006412">
    <property type="term" value="P:translation"/>
    <property type="evidence" value="ECO:0007669"/>
    <property type="project" value="InterPro"/>
</dbReference>
<evidence type="ECO:0000256" key="3">
    <source>
        <dbReference type="ARBA" id="ARBA00023274"/>
    </source>
</evidence>
<dbReference type="FunFam" id="4.10.410.60:FF:000001">
    <property type="entry name" value="50S ribosomal protein L35"/>
    <property type="match status" value="1"/>
</dbReference>